<dbReference type="NCBIfam" id="TIGR02876">
    <property type="entry name" value="spore_yqfD"/>
    <property type="match status" value="1"/>
</dbReference>
<name>A0A7X3JYR3_9BACL</name>
<dbReference type="EMBL" id="RHLK01000003">
    <property type="protein sequence ID" value="MVO99423.1"/>
    <property type="molecule type" value="Genomic_DNA"/>
</dbReference>
<gene>
    <name evidence="2" type="primary">yqfD</name>
    <name evidence="2" type="ORF">EDM21_07765</name>
</gene>
<keyword evidence="3" id="KW-1185">Reference proteome</keyword>
<proteinExistence type="predicted"/>
<dbReference type="AlphaFoldDB" id="A0A7X3JYR3"/>
<evidence type="ECO:0000256" key="1">
    <source>
        <dbReference type="SAM" id="Phobius"/>
    </source>
</evidence>
<comment type="caution">
    <text evidence="2">The sequence shown here is derived from an EMBL/GenBank/DDBJ whole genome shotgun (WGS) entry which is preliminary data.</text>
</comment>
<keyword evidence="1" id="KW-0812">Transmembrane</keyword>
<keyword evidence="1" id="KW-0472">Membrane</keyword>
<sequence length="396" mass="44691">MQSEVVRWIRGYVRLEVQGKSGAELINRALAQGFALWDIRVSGEDKVQISIPGRDALRLRPLLKETGCRIHVQKREGLPFAARKWSKRKTFAIGAVLFVAALYFLSSFVWNVKVEGNVSIRTQAILDAAKQEGLYPYQWKPRMPDSEKLSYQLQTRLEGTSWVGVEINGTQVTIKVVEADKPEEKPLVSPRNLVAGKHAVVTEIQAKRGRPLVQPNTYVRKGDVLISGTLGDETHQSIVVADGYVKGIVWYVSKIEVPLVQTYQTYTGESKTRRYLVLGSQGIQVSGYGKLPFQQYVTVPEHTTLQWRTFKLPVGWLSEKLLASETVERQMEPAEAKGMGLEQARADILSEGGREARIVSEKILHEKTENGKVYMEVHFEVEEFIMQEQPIVKQGE</sequence>
<feature type="transmembrane region" description="Helical" evidence="1">
    <location>
        <begin position="91"/>
        <end position="110"/>
    </location>
</feature>
<dbReference type="Proteomes" id="UP000490800">
    <property type="component" value="Unassembled WGS sequence"/>
</dbReference>
<evidence type="ECO:0000313" key="3">
    <source>
        <dbReference type="Proteomes" id="UP000490800"/>
    </source>
</evidence>
<dbReference type="PIRSF" id="PIRSF029895">
    <property type="entry name" value="SpoIV"/>
    <property type="match status" value="1"/>
</dbReference>
<keyword evidence="1" id="KW-1133">Transmembrane helix</keyword>
<organism evidence="2 3">
    <name type="scientific">Paenibacillus lutrae</name>
    <dbReference type="NCBI Taxonomy" id="2078573"/>
    <lineage>
        <taxon>Bacteria</taxon>
        <taxon>Bacillati</taxon>
        <taxon>Bacillota</taxon>
        <taxon>Bacilli</taxon>
        <taxon>Bacillales</taxon>
        <taxon>Paenibacillaceae</taxon>
        <taxon>Paenibacillus</taxon>
    </lineage>
</organism>
<dbReference type="Pfam" id="PF06898">
    <property type="entry name" value="YqfD"/>
    <property type="match status" value="1"/>
</dbReference>
<dbReference type="RefSeq" id="WP_166541889.1">
    <property type="nucleotide sequence ID" value="NZ_RHLK01000003.1"/>
</dbReference>
<protein>
    <submittedName>
        <fullName evidence="2">Sporulation protein YqfD</fullName>
    </submittedName>
</protein>
<evidence type="ECO:0000313" key="2">
    <source>
        <dbReference type="EMBL" id="MVO99423.1"/>
    </source>
</evidence>
<dbReference type="InterPro" id="IPR010690">
    <property type="entry name" value="YqfD"/>
</dbReference>
<accession>A0A7X3JYR3</accession>
<reference evidence="2 3" key="1">
    <citation type="journal article" date="2019" name="Microorganisms">
        <title>Paenibacillus lutrae sp. nov., A Chitinolytic Species Isolated from A River Otter in Castril Natural Park, Granada, Spain.</title>
        <authorList>
            <person name="Rodriguez M."/>
            <person name="Reina J.C."/>
            <person name="Bejar V."/>
            <person name="Llamas I."/>
        </authorList>
    </citation>
    <scope>NUCLEOTIDE SEQUENCE [LARGE SCALE GENOMIC DNA]</scope>
    <source>
        <strain evidence="2 3">N10</strain>
    </source>
</reference>